<protein>
    <submittedName>
        <fullName evidence="1">Uncharacterized protein</fullName>
    </submittedName>
</protein>
<dbReference type="RefSeq" id="WP_220715854.1">
    <property type="nucleotide sequence ID" value="NZ_JAIFOC010000264.1"/>
</dbReference>
<proteinExistence type="predicted"/>
<evidence type="ECO:0000313" key="1">
    <source>
        <dbReference type="EMBL" id="MBX4223941.1"/>
    </source>
</evidence>
<dbReference type="AlphaFoldDB" id="A0A9X1K9P4"/>
<dbReference type="Proteomes" id="UP001139644">
    <property type="component" value="Unassembled WGS sequence"/>
</dbReference>
<sequence length="118" mass="13981">MVIDNSKEKERLNKQISAIKTSLEEHFKLKLFQDSVGEDELPDDFNYFILETGEIEITTEPKNSVDQKLDQTFYSENREDLTGDSRDMISLIQNRSIRFQRMDPNHLKLENQDRKIDQ</sequence>
<comment type="caution">
    <text evidence="1">The sequence shown here is derived from an EMBL/GenBank/DDBJ whole genome shotgun (WGS) entry which is preliminary data.</text>
</comment>
<gene>
    <name evidence="1" type="ORF">KYX88_14420</name>
</gene>
<dbReference type="EMBL" id="JAIFOC010000264">
    <property type="protein sequence ID" value="MBX4223941.1"/>
    <property type="molecule type" value="Genomic_DNA"/>
</dbReference>
<reference evidence="1" key="1">
    <citation type="journal article" date="2022" name="J. Anim. Sci.">
        <title>Whole genome sequence analyses-based assessment of virulence potential and antimicrobial susceptibilities and resistance of Enterococcus faecium strains isolated from commercial swine and cattle probiotic products.</title>
        <authorList>
            <person name="Shridhar P.B."/>
            <person name="Amachawadi R.G."/>
            <person name="Tokach M."/>
            <person name="Patel I."/>
            <person name="Gangiredla J."/>
            <person name="Mammel M."/>
            <person name="Nagaraja T.G."/>
        </authorList>
    </citation>
    <scope>NUCLEOTIDE SEQUENCE</scope>
    <source>
        <strain evidence="1">EF215</strain>
    </source>
</reference>
<name>A0A9X1K9P4_ENTFC</name>
<accession>A0A9X1K9P4</accession>
<organism evidence="1 2">
    <name type="scientific">Enterococcus faecium</name>
    <name type="common">Streptococcus faecium</name>
    <dbReference type="NCBI Taxonomy" id="1352"/>
    <lineage>
        <taxon>Bacteria</taxon>
        <taxon>Bacillati</taxon>
        <taxon>Bacillota</taxon>
        <taxon>Bacilli</taxon>
        <taxon>Lactobacillales</taxon>
        <taxon>Enterococcaceae</taxon>
        <taxon>Enterococcus</taxon>
    </lineage>
</organism>
<evidence type="ECO:0000313" key="2">
    <source>
        <dbReference type="Proteomes" id="UP001139644"/>
    </source>
</evidence>